<dbReference type="RefSeq" id="WP_145345721.1">
    <property type="nucleotide sequence ID" value="NZ_CP036261.1"/>
</dbReference>
<dbReference type="Proteomes" id="UP000319557">
    <property type="component" value="Chromosome"/>
</dbReference>
<evidence type="ECO:0000313" key="2">
    <source>
        <dbReference type="Proteomes" id="UP000319557"/>
    </source>
</evidence>
<keyword evidence="2" id="KW-1185">Reference proteome</keyword>
<dbReference type="AlphaFoldDB" id="A0A517M0R0"/>
<accession>A0A517M0R0</accession>
<name>A0A517M0R0_9BACT</name>
<sequence>MDIKETEELERLASIPGWIRNSQDALDAIVNEFGGERNRLKTHQLALKLVKSIKFDDRDGTTQSGVGLLCIDPDAYELSETSYRRGYLGGFTHALDEICDGKTIEDCNCYANEELIAWRSGDCTKQVLPPTKDS</sequence>
<proteinExistence type="predicted"/>
<protein>
    <submittedName>
        <fullName evidence="1">Uncharacterized protein</fullName>
    </submittedName>
</protein>
<dbReference type="OrthoDB" id="9859854at2"/>
<gene>
    <name evidence="1" type="ORF">EC9_26620</name>
</gene>
<reference evidence="1 2" key="1">
    <citation type="submission" date="2019-02" db="EMBL/GenBank/DDBJ databases">
        <title>Deep-cultivation of Planctomycetes and their phenomic and genomic characterization uncovers novel biology.</title>
        <authorList>
            <person name="Wiegand S."/>
            <person name="Jogler M."/>
            <person name="Boedeker C."/>
            <person name="Pinto D."/>
            <person name="Vollmers J."/>
            <person name="Rivas-Marin E."/>
            <person name="Kohn T."/>
            <person name="Peeters S.H."/>
            <person name="Heuer A."/>
            <person name="Rast P."/>
            <person name="Oberbeckmann S."/>
            <person name="Bunk B."/>
            <person name="Jeske O."/>
            <person name="Meyerdierks A."/>
            <person name="Storesund J.E."/>
            <person name="Kallscheuer N."/>
            <person name="Luecker S."/>
            <person name="Lage O.M."/>
            <person name="Pohl T."/>
            <person name="Merkel B.J."/>
            <person name="Hornburger P."/>
            <person name="Mueller R.-W."/>
            <person name="Bruemmer F."/>
            <person name="Labrenz M."/>
            <person name="Spormann A.M."/>
            <person name="Op den Camp H."/>
            <person name="Overmann J."/>
            <person name="Amann R."/>
            <person name="Jetten M.S.M."/>
            <person name="Mascher T."/>
            <person name="Medema M.H."/>
            <person name="Devos D.P."/>
            <person name="Kaster A.-K."/>
            <person name="Ovreas L."/>
            <person name="Rohde M."/>
            <person name="Galperin M.Y."/>
            <person name="Jogler C."/>
        </authorList>
    </citation>
    <scope>NUCLEOTIDE SEQUENCE [LARGE SCALE GENOMIC DNA]</scope>
    <source>
        <strain evidence="1 2">EC9</strain>
    </source>
</reference>
<dbReference type="KEGG" id="ruv:EC9_26620"/>
<evidence type="ECO:0000313" key="1">
    <source>
        <dbReference type="EMBL" id="QDS88471.1"/>
    </source>
</evidence>
<dbReference type="EMBL" id="CP036261">
    <property type="protein sequence ID" value="QDS88471.1"/>
    <property type="molecule type" value="Genomic_DNA"/>
</dbReference>
<organism evidence="1 2">
    <name type="scientific">Rosistilla ulvae</name>
    <dbReference type="NCBI Taxonomy" id="1930277"/>
    <lineage>
        <taxon>Bacteria</taxon>
        <taxon>Pseudomonadati</taxon>
        <taxon>Planctomycetota</taxon>
        <taxon>Planctomycetia</taxon>
        <taxon>Pirellulales</taxon>
        <taxon>Pirellulaceae</taxon>
        <taxon>Rosistilla</taxon>
    </lineage>
</organism>